<keyword evidence="1" id="KW-0812">Transmembrane</keyword>
<reference evidence="3" key="2">
    <citation type="submission" date="2013-11" db="EMBL/GenBank/DDBJ databases">
        <title>The Genome Sequence of Phytophthora parasitica CJ05E6.</title>
        <authorList>
            <consortium name="The Broad Institute Genomics Platform"/>
            <person name="Russ C."/>
            <person name="Tyler B."/>
            <person name="Panabieres F."/>
            <person name="Shan W."/>
            <person name="Tripathy S."/>
            <person name="Grunwald N."/>
            <person name="Machado M."/>
            <person name="Johnson C.S."/>
            <person name="Arredondo F."/>
            <person name="Hong C."/>
            <person name="Coffey M."/>
            <person name="Young S.K."/>
            <person name="Zeng Q."/>
            <person name="Gargeya S."/>
            <person name="Fitzgerald M."/>
            <person name="Abouelleil A."/>
            <person name="Alvarado L."/>
            <person name="Chapman S.B."/>
            <person name="Gainer-Dewar J."/>
            <person name="Goldberg J."/>
            <person name="Griggs A."/>
            <person name="Gujja S."/>
            <person name="Hansen M."/>
            <person name="Howarth C."/>
            <person name="Imamovic A."/>
            <person name="Ireland A."/>
            <person name="Larimer J."/>
            <person name="McCowan C."/>
            <person name="Murphy C."/>
            <person name="Pearson M."/>
            <person name="Poon T.W."/>
            <person name="Priest M."/>
            <person name="Roberts A."/>
            <person name="Saif S."/>
            <person name="Shea T."/>
            <person name="Sykes S."/>
            <person name="Wortman J."/>
            <person name="Nusbaum C."/>
            <person name="Birren B."/>
        </authorList>
    </citation>
    <scope>NUCLEOTIDE SEQUENCE [LARGE SCALE GENOMIC DNA]</scope>
    <source>
        <strain evidence="3">CJ05E6</strain>
    </source>
</reference>
<keyword evidence="1" id="KW-0472">Membrane</keyword>
<evidence type="ECO:0000313" key="2">
    <source>
        <dbReference type="EMBL" id="ETK84815.1"/>
    </source>
</evidence>
<dbReference type="EMBL" id="KI673364">
    <property type="protein sequence ID" value="ETL38236.1"/>
    <property type="molecule type" value="Genomic_DNA"/>
</dbReference>
<evidence type="ECO:0000256" key="1">
    <source>
        <dbReference type="SAM" id="Phobius"/>
    </source>
</evidence>
<dbReference type="AlphaFoldDB" id="W2IVU1"/>
<dbReference type="Proteomes" id="UP000053864">
    <property type="component" value="Unassembled WGS sequence"/>
</dbReference>
<protein>
    <submittedName>
        <fullName evidence="3">Uncharacterized protein</fullName>
    </submittedName>
</protein>
<dbReference type="EMBL" id="KI686701">
    <property type="protein sequence ID" value="ETK84815.1"/>
    <property type="molecule type" value="Genomic_DNA"/>
</dbReference>
<gene>
    <name evidence="2" type="ORF">L915_10261</name>
    <name evidence="3" type="ORF">L916_10166</name>
</gene>
<reference evidence="2" key="1">
    <citation type="submission" date="2013-11" db="EMBL/GenBank/DDBJ databases">
        <title>The Genome Sequence of Phytophthora parasitica CJ02B3.</title>
        <authorList>
            <consortium name="The Broad Institute Genomics Platform"/>
            <person name="Russ C."/>
            <person name="Tyler B."/>
            <person name="Panabieres F."/>
            <person name="Shan W."/>
            <person name="Tripathy S."/>
            <person name="Grunwald N."/>
            <person name="Machado M."/>
            <person name="Johnson C.S."/>
            <person name="Arredondo F."/>
            <person name="Hong C."/>
            <person name="Coffey M."/>
            <person name="Young S.K."/>
            <person name="Zeng Q."/>
            <person name="Gargeya S."/>
            <person name="Fitzgerald M."/>
            <person name="Abouelleil A."/>
            <person name="Alvarado L."/>
            <person name="Chapman S.B."/>
            <person name="Gainer-Dewar J."/>
            <person name="Goldberg J."/>
            <person name="Griggs A."/>
            <person name="Gujja S."/>
            <person name="Hansen M."/>
            <person name="Howarth C."/>
            <person name="Imamovic A."/>
            <person name="Ireland A."/>
            <person name="Larimer J."/>
            <person name="McCowan C."/>
            <person name="Murphy C."/>
            <person name="Pearson M."/>
            <person name="Poon T.W."/>
            <person name="Priest M."/>
            <person name="Roberts A."/>
            <person name="Saif S."/>
            <person name="Shea T."/>
            <person name="Sykes S."/>
            <person name="Wortman J."/>
            <person name="Nusbaum C."/>
            <person name="Birren B."/>
        </authorList>
    </citation>
    <scope>NUCLEOTIDE SEQUENCE [LARGE SCALE GENOMIC DNA]</scope>
    <source>
        <strain evidence="2">CJ02B3</strain>
    </source>
</reference>
<feature type="transmembrane region" description="Helical" evidence="1">
    <location>
        <begin position="68"/>
        <end position="89"/>
    </location>
</feature>
<keyword evidence="1" id="KW-1133">Transmembrane helix</keyword>
<accession>W2IVU1</accession>
<proteinExistence type="predicted"/>
<name>W2IVU1_PHYNI</name>
<dbReference type="Proteomes" id="UP000053236">
    <property type="component" value="Unassembled WGS sequence"/>
</dbReference>
<organism evidence="3">
    <name type="scientific">Phytophthora nicotianae</name>
    <name type="common">Potato buckeye rot agent</name>
    <name type="synonym">Phytophthora parasitica</name>
    <dbReference type="NCBI Taxonomy" id="4792"/>
    <lineage>
        <taxon>Eukaryota</taxon>
        <taxon>Sar</taxon>
        <taxon>Stramenopiles</taxon>
        <taxon>Oomycota</taxon>
        <taxon>Peronosporomycetes</taxon>
        <taxon>Peronosporales</taxon>
        <taxon>Peronosporaceae</taxon>
        <taxon>Phytophthora</taxon>
    </lineage>
</organism>
<dbReference type="VEuPathDB" id="FungiDB:PPTG_01915"/>
<sequence>MALDGDFKQRGRKLEAASIAAIVHGMHLMHEVDLHWDHVPQVTASPIAHSIIFLFTTKQLASVLRRGMIFASFLKGVALIVLLTLNVTASTPDDGRRLRIEPLVDHTEHPPARELQVKSAIVKAFKWMGTKSEMI</sequence>
<evidence type="ECO:0000313" key="3">
    <source>
        <dbReference type="EMBL" id="ETL38236.1"/>
    </source>
</evidence>